<dbReference type="EMBL" id="WBZB01000043">
    <property type="protein sequence ID" value="KAB3527385.1"/>
    <property type="molecule type" value="Genomic_DNA"/>
</dbReference>
<organism evidence="2 3">
    <name type="scientific">Alkaliphilus serpentinus</name>
    <dbReference type="NCBI Taxonomy" id="1482731"/>
    <lineage>
        <taxon>Bacteria</taxon>
        <taxon>Bacillati</taxon>
        <taxon>Bacillota</taxon>
        <taxon>Clostridia</taxon>
        <taxon>Peptostreptococcales</taxon>
        <taxon>Natronincolaceae</taxon>
        <taxon>Alkaliphilus</taxon>
    </lineage>
</organism>
<protein>
    <submittedName>
        <fullName evidence="2">Glycosyltransferase family 2 protein</fullName>
    </submittedName>
</protein>
<keyword evidence="3" id="KW-1185">Reference proteome</keyword>
<keyword evidence="2" id="KW-0808">Transferase</keyword>
<dbReference type="Proteomes" id="UP000465601">
    <property type="component" value="Unassembled WGS sequence"/>
</dbReference>
<gene>
    <name evidence="2" type="ORF">F8153_12350</name>
</gene>
<sequence length="230" mass="25932">MDQKISVIIPAYNEEDTIEATIKSLLGMELLDEIIVVDDGSLDHTREVVSKFEEVTLISLDKNSGKGRALKEGIHYALNKFDIITLLDADLKESSKEVEKLINPLVSKEADVTIAKFPAAKRKGGFGMVKRLAYLGVLLHTGRILSTTLSGQRAFKKKVLENIEIGDYGFGIEYGMTLDILKKGYLIEEVEVEMYHRETGRDFNGFLHRGKQFIEILKVIFRKKLQGLKN</sequence>
<dbReference type="InterPro" id="IPR050256">
    <property type="entry name" value="Glycosyltransferase_2"/>
</dbReference>
<evidence type="ECO:0000313" key="2">
    <source>
        <dbReference type="EMBL" id="KAB3527385.1"/>
    </source>
</evidence>
<dbReference type="SUPFAM" id="SSF53448">
    <property type="entry name" value="Nucleotide-diphospho-sugar transferases"/>
    <property type="match status" value="1"/>
</dbReference>
<name>A0A833HMA8_9FIRM</name>
<dbReference type="CDD" id="cd04179">
    <property type="entry name" value="DPM_DPG-synthase_like"/>
    <property type="match status" value="1"/>
</dbReference>
<dbReference type="PANTHER" id="PTHR48090:SF7">
    <property type="entry name" value="RFBJ PROTEIN"/>
    <property type="match status" value="1"/>
</dbReference>
<dbReference type="GO" id="GO:0016740">
    <property type="term" value="F:transferase activity"/>
    <property type="evidence" value="ECO:0007669"/>
    <property type="project" value="UniProtKB-KW"/>
</dbReference>
<dbReference type="InterPro" id="IPR029044">
    <property type="entry name" value="Nucleotide-diphossugar_trans"/>
</dbReference>
<dbReference type="Pfam" id="PF00535">
    <property type="entry name" value="Glycos_transf_2"/>
    <property type="match status" value="1"/>
</dbReference>
<dbReference type="AlphaFoldDB" id="A0A833HMA8"/>
<dbReference type="Gene3D" id="3.90.550.10">
    <property type="entry name" value="Spore Coat Polysaccharide Biosynthesis Protein SpsA, Chain A"/>
    <property type="match status" value="1"/>
</dbReference>
<dbReference type="InterPro" id="IPR001173">
    <property type="entry name" value="Glyco_trans_2-like"/>
</dbReference>
<accession>A0A833HMA8</accession>
<dbReference type="PANTHER" id="PTHR48090">
    <property type="entry name" value="UNDECAPRENYL-PHOSPHATE 4-DEOXY-4-FORMAMIDO-L-ARABINOSE TRANSFERASE-RELATED"/>
    <property type="match status" value="1"/>
</dbReference>
<evidence type="ECO:0000259" key="1">
    <source>
        <dbReference type="Pfam" id="PF00535"/>
    </source>
</evidence>
<comment type="caution">
    <text evidence="2">The sequence shown here is derived from an EMBL/GenBank/DDBJ whole genome shotgun (WGS) entry which is preliminary data.</text>
</comment>
<feature type="domain" description="Glycosyltransferase 2-like" evidence="1">
    <location>
        <begin position="6"/>
        <end position="141"/>
    </location>
</feature>
<dbReference type="OrthoDB" id="9810303at2"/>
<evidence type="ECO:0000313" key="3">
    <source>
        <dbReference type="Proteomes" id="UP000465601"/>
    </source>
</evidence>
<reference evidence="2 3" key="1">
    <citation type="submission" date="2019-10" db="EMBL/GenBank/DDBJ databases">
        <title>Alkaliphilus serpentinus sp. nov. and Alkaliphilus pronyensis sp. nov., two novel anaerobic alkaliphilic species isolated from the serpentinized-hosted hydrothermal field of the Prony Bay (New Caledonia).</title>
        <authorList>
            <person name="Postec A."/>
        </authorList>
    </citation>
    <scope>NUCLEOTIDE SEQUENCE [LARGE SCALE GENOMIC DNA]</scope>
    <source>
        <strain evidence="2 3">LacT</strain>
    </source>
</reference>
<proteinExistence type="predicted"/>